<evidence type="ECO:0000256" key="4">
    <source>
        <dbReference type="ARBA" id="ARBA00022692"/>
    </source>
</evidence>
<dbReference type="EMBL" id="VEPZ02001598">
    <property type="protein sequence ID" value="KAE8666299.1"/>
    <property type="molecule type" value="Genomic_DNA"/>
</dbReference>
<comment type="catalytic activity">
    <reaction evidence="9">
        <text>Hydrolyzes the peptide bond -P2-(S-farnesyl or geranylgeranyl)C-P1'-P2'-P3'-COOH where P1' and P2' are amino acids with aliphatic sidechains and P3' is any C-terminal residue.</text>
        <dbReference type="EC" id="3.4.26.1"/>
    </reaction>
</comment>
<evidence type="ECO:0000313" key="14">
    <source>
        <dbReference type="Proteomes" id="UP000436088"/>
    </source>
</evidence>
<evidence type="ECO:0000256" key="6">
    <source>
        <dbReference type="ARBA" id="ARBA00022824"/>
    </source>
</evidence>
<reference evidence="13" key="1">
    <citation type="submission" date="2019-09" db="EMBL/GenBank/DDBJ databases">
        <title>Draft genome information of white flower Hibiscus syriacus.</title>
        <authorList>
            <person name="Kim Y.-M."/>
        </authorList>
    </citation>
    <scope>NUCLEOTIDE SEQUENCE [LARGE SCALE GENOMIC DNA]</scope>
    <source>
        <strain evidence="13">YM2019G1</strain>
    </source>
</reference>
<comment type="caution">
    <text evidence="13">The sequence shown here is derived from an EMBL/GenBank/DDBJ whole genome shotgun (WGS) entry which is preliminary data.</text>
</comment>
<keyword evidence="5" id="KW-0378">Hydrolase</keyword>
<gene>
    <name evidence="13" type="ORF">F3Y22_tig00112503pilonHSYRG00307</name>
</gene>
<keyword evidence="3 13" id="KW-0645">Protease</keyword>
<keyword evidence="8 11" id="KW-0472">Membrane</keyword>
<dbReference type="GO" id="GO:0005789">
    <property type="term" value="C:endoplasmic reticulum membrane"/>
    <property type="evidence" value="ECO:0007669"/>
    <property type="project" value="UniProtKB-SubCell"/>
</dbReference>
<keyword evidence="14" id="KW-1185">Reference proteome</keyword>
<comment type="similarity">
    <text evidence="2">Belongs to the peptidase U48 family.</text>
</comment>
<keyword evidence="6" id="KW-0256">Endoplasmic reticulum</keyword>
<feature type="transmembrane region" description="Helical" evidence="11">
    <location>
        <begin position="98"/>
        <end position="121"/>
    </location>
</feature>
<feature type="domain" description="CAAX prenyl protease 2/Lysostaphin resistance protein A-like" evidence="12">
    <location>
        <begin position="33"/>
        <end position="124"/>
    </location>
</feature>
<dbReference type="GO" id="GO:0071586">
    <property type="term" value="P:CAAX-box protein processing"/>
    <property type="evidence" value="ECO:0007669"/>
    <property type="project" value="InterPro"/>
</dbReference>
<sequence length="146" mass="16995">MEHRDQDRRPLLDFIKSTLLTFPSQMSSVPSNVIFWRTLVVAPLTEELAFRAFMISFLLCGGFKPYDVIFLFPTFFSLAHLNHMMEIYSRHNYSLREASMVVGLQLGYTVVFGSYASFLFIRTDKNDKQWVQILVVVTINPKYPDI</sequence>
<keyword evidence="4 11" id="KW-0812">Transmembrane</keyword>
<evidence type="ECO:0000256" key="8">
    <source>
        <dbReference type="ARBA" id="ARBA00023136"/>
    </source>
</evidence>
<feature type="transmembrane region" description="Helical" evidence="11">
    <location>
        <begin position="52"/>
        <end position="78"/>
    </location>
</feature>
<evidence type="ECO:0000256" key="3">
    <source>
        <dbReference type="ARBA" id="ARBA00022670"/>
    </source>
</evidence>
<evidence type="ECO:0000256" key="5">
    <source>
        <dbReference type="ARBA" id="ARBA00022801"/>
    </source>
</evidence>
<evidence type="ECO:0000256" key="1">
    <source>
        <dbReference type="ARBA" id="ARBA00004477"/>
    </source>
</evidence>
<dbReference type="InterPro" id="IPR003675">
    <property type="entry name" value="Rce1/LyrA-like_dom"/>
</dbReference>
<evidence type="ECO:0000313" key="13">
    <source>
        <dbReference type="EMBL" id="KAE8666299.1"/>
    </source>
</evidence>
<evidence type="ECO:0000256" key="2">
    <source>
        <dbReference type="ARBA" id="ARBA00006897"/>
    </source>
</evidence>
<accession>A0A6A2Y2U0</accession>
<organism evidence="13 14">
    <name type="scientific">Hibiscus syriacus</name>
    <name type="common">Rose of Sharon</name>
    <dbReference type="NCBI Taxonomy" id="106335"/>
    <lineage>
        <taxon>Eukaryota</taxon>
        <taxon>Viridiplantae</taxon>
        <taxon>Streptophyta</taxon>
        <taxon>Embryophyta</taxon>
        <taxon>Tracheophyta</taxon>
        <taxon>Spermatophyta</taxon>
        <taxon>Magnoliopsida</taxon>
        <taxon>eudicotyledons</taxon>
        <taxon>Gunneridae</taxon>
        <taxon>Pentapetalae</taxon>
        <taxon>rosids</taxon>
        <taxon>malvids</taxon>
        <taxon>Malvales</taxon>
        <taxon>Malvaceae</taxon>
        <taxon>Malvoideae</taxon>
        <taxon>Hibiscus</taxon>
    </lineage>
</organism>
<dbReference type="InterPro" id="IPR039731">
    <property type="entry name" value="Rce1"/>
</dbReference>
<dbReference type="Proteomes" id="UP000436088">
    <property type="component" value="Unassembled WGS sequence"/>
</dbReference>
<dbReference type="PANTHER" id="PTHR13046:SF0">
    <property type="entry name" value="CAAX PRENYL PROTEASE 2"/>
    <property type="match status" value="1"/>
</dbReference>
<proteinExistence type="inferred from homology"/>
<evidence type="ECO:0000256" key="9">
    <source>
        <dbReference type="ARBA" id="ARBA00047280"/>
    </source>
</evidence>
<dbReference type="AlphaFoldDB" id="A0A6A2Y2U0"/>
<evidence type="ECO:0000256" key="11">
    <source>
        <dbReference type="SAM" id="Phobius"/>
    </source>
</evidence>
<protein>
    <recommendedName>
        <fullName evidence="10">intramembrane prenyl-peptidase Rce1</fullName>
        <ecNumber evidence="10">3.4.26.1</ecNumber>
    </recommendedName>
</protein>
<comment type="subcellular location">
    <subcellularLocation>
        <location evidence="1">Endoplasmic reticulum membrane</location>
        <topology evidence="1">Multi-pass membrane protein</topology>
    </subcellularLocation>
</comment>
<dbReference type="EC" id="3.4.26.1" evidence="10"/>
<evidence type="ECO:0000256" key="7">
    <source>
        <dbReference type="ARBA" id="ARBA00022989"/>
    </source>
</evidence>
<evidence type="ECO:0000259" key="12">
    <source>
        <dbReference type="Pfam" id="PF02517"/>
    </source>
</evidence>
<name>A0A6A2Y2U0_HIBSY</name>
<dbReference type="PANTHER" id="PTHR13046">
    <property type="entry name" value="PROTEASE U48 CAAX PRENYL PROTEASE RCE1"/>
    <property type="match status" value="1"/>
</dbReference>
<evidence type="ECO:0000256" key="10">
    <source>
        <dbReference type="ARBA" id="ARBA00049729"/>
    </source>
</evidence>
<dbReference type="GO" id="GO:0004222">
    <property type="term" value="F:metalloendopeptidase activity"/>
    <property type="evidence" value="ECO:0007669"/>
    <property type="project" value="InterPro"/>
</dbReference>
<keyword evidence="7 11" id="KW-1133">Transmembrane helix</keyword>
<dbReference type="Pfam" id="PF02517">
    <property type="entry name" value="Rce1-like"/>
    <property type="match status" value="1"/>
</dbReference>